<dbReference type="EMBL" id="JAPEIS010000002">
    <property type="protein sequence ID" value="KAJ8068611.1"/>
    <property type="molecule type" value="Genomic_DNA"/>
</dbReference>
<accession>A0A9X0DM24</accession>
<feature type="compositionally biased region" description="Low complexity" evidence="1">
    <location>
        <begin position="118"/>
        <end position="163"/>
    </location>
</feature>
<feature type="transmembrane region" description="Helical" evidence="2">
    <location>
        <begin position="183"/>
        <end position="204"/>
    </location>
</feature>
<keyword evidence="2" id="KW-1133">Transmembrane helix</keyword>
<feature type="compositionally biased region" description="Polar residues" evidence="1">
    <location>
        <begin position="108"/>
        <end position="117"/>
    </location>
</feature>
<dbReference type="Proteomes" id="UP001152300">
    <property type="component" value="Unassembled WGS sequence"/>
</dbReference>
<keyword evidence="2" id="KW-0472">Membrane</keyword>
<feature type="chain" id="PRO_5040879733" description="Mid2 domain-containing protein" evidence="3">
    <location>
        <begin position="23"/>
        <end position="342"/>
    </location>
</feature>
<evidence type="ECO:0000256" key="3">
    <source>
        <dbReference type="SAM" id="SignalP"/>
    </source>
</evidence>
<evidence type="ECO:0000313" key="4">
    <source>
        <dbReference type="EMBL" id="KAJ8068611.1"/>
    </source>
</evidence>
<keyword evidence="3" id="KW-0732">Signal</keyword>
<keyword evidence="2" id="KW-0812">Transmembrane</keyword>
<organism evidence="4 5">
    <name type="scientific">Sclerotinia nivalis</name>
    <dbReference type="NCBI Taxonomy" id="352851"/>
    <lineage>
        <taxon>Eukaryota</taxon>
        <taxon>Fungi</taxon>
        <taxon>Dikarya</taxon>
        <taxon>Ascomycota</taxon>
        <taxon>Pezizomycotina</taxon>
        <taxon>Leotiomycetes</taxon>
        <taxon>Helotiales</taxon>
        <taxon>Sclerotiniaceae</taxon>
        <taxon>Sclerotinia</taxon>
    </lineage>
</organism>
<sequence length="342" mass="37504">MRVLQNVSLHLILPVFASLVHSFQFTNTAFNPVLGQKFTITWIDSTGSVILRLVPTQYYNDSIPLASAVSIGVATTGNSLPWTPNHSLHTGVYKIYWVPSGNTQSQVDSPTFTLGQVSSSSSTSTSSAHKSQASSNSSSKPSSTTGTSNPTTRIGGAASSSSSTMNTPSETNQTNSLTNTIKISIAISIILGLTLIMVIAFMLIRRRRYLASIPRTKRQLTTREIAHDNDSWYGEHQFKPELSIESEAATSSYVELVKKKHVSINMEPVEMEAYFVRKNVNDRYEIDDRGNMKDMRETGFGLGLGNVEELVEPRELDAGTTLGKGKIGRRFNVRDNVHIIGL</sequence>
<comment type="caution">
    <text evidence="4">The sequence shown here is derived from an EMBL/GenBank/DDBJ whole genome shotgun (WGS) entry which is preliminary data.</text>
</comment>
<evidence type="ECO:0000313" key="5">
    <source>
        <dbReference type="Proteomes" id="UP001152300"/>
    </source>
</evidence>
<proteinExistence type="predicted"/>
<evidence type="ECO:0000256" key="1">
    <source>
        <dbReference type="SAM" id="MobiDB-lite"/>
    </source>
</evidence>
<gene>
    <name evidence="4" type="ORF">OCU04_002318</name>
</gene>
<dbReference type="AlphaFoldDB" id="A0A9X0DM24"/>
<feature type="signal peptide" evidence="3">
    <location>
        <begin position="1"/>
        <end position="22"/>
    </location>
</feature>
<evidence type="ECO:0008006" key="6">
    <source>
        <dbReference type="Google" id="ProtNLM"/>
    </source>
</evidence>
<feature type="region of interest" description="Disordered" evidence="1">
    <location>
        <begin position="108"/>
        <end position="174"/>
    </location>
</feature>
<evidence type="ECO:0000256" key="2">
    <source>
        <dbReference type="SAM" id="Phobius"/>
    </source>
</evidence>
<protein>
    <recommendedName>
        <fullName evidence="6">Mid2 domain-containing protein</fullName>
    </recommendedName>
</protein>
<feature type="compositionally biased region" description="Polar residues" evidence="1">
    <location>
        <begin position="164"/>
        <end position="174"/>
    </location>
</feature>
<reference evidence="4" key="1">
    <citation type="submission" date="2022-11" db="EMBL/GenBank/DDBJ databases">
        <title>Genome Resource of Sclerotinia nivalis Strain SnTB1, a Plant Pathogen Isolated from American Ginseng.</title>
        <authorList>
            <person name="Fan S."/>
        </authorList>
    </citation>
    <scope>NUCLEOTIDE SEQUENCE</scope>
    <source>
        <strain evidence="4">SnTB1</strain>
    </source>
</reference>
<name>A0A9X0DM24_9HELO</name>
<dbReference type="OrthoDB" id="3554918at2759"/>
<keyword evidence="5" id="KW-1185">Reference proteome</keyword>